<keyword evidence="1" id="KW-0378">Hydrolase</keyword>
<dbReference type="PANTHER" id="PTHR42776:SF27">
    <property type="entry name" value="DIPEPTIDYL PEPTIDASE FAMILY MEMBER 6"/>
    <property type="match status" value="1"/>
</dbReference>
<dbReference type="Gene3D" id="2.120.10.30">
    <property type="entry name" value="TolB, C-terminal domain"/>
    <property type="match status" value="1"/>
</dbReference>
<evidence type="ECO:0000313" key="5">
    <source>
        <dbReference type="Proteomes" id="UP000824280"/>
    </source>
</evidence>
<dbReference type="Gene3D" id="3.40.50.1820">
    <property type="entry name" value="alpha/beta hydrolase"/>
    <property type="match status" value="1"/>
</dbReference>
<keyword evidence="5" id="KW-1185">Reference proteome</keyword>
<protein>
    <submittedName>
        <fullName evidence="4">Prolyl oligopeptidase family serine peptidase</fullName>
    </submittedName>
</protein>
<dbReference type="InterPro" id="IPR029058">
    <property type="entry name" value="AB_hydrolase_fold"/>
</dbReference>
<name>A0ABX8ZL61_9SPHN</name>
<sequence>MRLHLRFISLAALLLAATAVSLSAQEPSGSPEADVERSSVSSPRDIPISAFAGKSQLSSARLSENGSRFAFISWQGEKLVLSIHNSDSRDQLAAVDLGTGNEFRWFRWAGDNRVLISIRSHAAGFLFLPISRLMVYDIETQEARYIGFDRQGLEGDDILHVDPAGRHVILSVSKRAFRNPEVWRFPLDGSGEDGAERILKSQKDVDEWWADDQGVVRLGMSFTTGGSVKIFYRPDASSKFERVTKLKNDDEAGRDAWDVMGIYAGRDSGYAMVDSGDGRTILREIDYPTGQLGRIVWENPRWGLDRVMMKPGVGPLGVTFTDDEPRTEWFDPAMNRWQKALEAALPGSRIEIIDRSGTDRMLVVQNGSSDPGALYVFTPAEGRLDLFANLRPQIDETQLSETSAHSIRARDGASFRAFLTLPQGREPRNLPMIIMPHGGPYGIRDTMVYDDWTQLLASRGYAVLRPNYRGSGGYGDAFEQLGDGQIGRAMQDDLGDAMDWAVGEGYADPSRICLYGASYGGYASMWGVIRNPERWRCGASFAGVTDWEDLLKYDREYFGRHLMGRRDYKEWVPRITGDEEFDLSTISVTDQISRLQRPLFVAHGTSDRRVPISQFEDLVSEAVKTGAAIETLELDDNHNLLKEEEELKFLEALVAFLEKHNPPFAE</sequence>
<dbReference type="SUPFAM" id="SSF53474">
    <property type="entry name" value="alpha/beta-Hydrolases"/>
    <property type="match status" value="1"/>
</dbReference>
<gene>
    <name evidence="4" type="ORF">K3166_04380</name>
</gene>
<dbReference type="RefSeq" id="WP_221423467.1">
    <property type="nucleotide sequence ID" value="NZ_CP081297.1"/>
</dbReference>
<evidence type="ECO:0000313" key="4">
    <source>
        <dbReference type="EMBL" id="QZD87933.1"/>
    </source>
</evidence>
<dbReference type="InterPro" id="IPR001375">
    <property type="entry name" value="Peptidase_S9_cat"/>
</dbReference>
<proteinExistence type="predicted"/>
<dbReference type="Proteomes" id="UP000824280">
    <property type="component" value="Chromosome"/>
</dbReference>
<evidence type="ECO:0000256" key="1">
    <source>
        <dbReference type="ARBA" id="ARBA00022801"/>
    </source>
</evidence>
<dbReference type="InterPro" id="IPR011042">
    <property type="entry name" value="6-blade_b-propeller_TolB-like"/>
</dbReference>
<feature type="signal peptide" evidence="2">
    <location>
        <begin position="1"/>
        <end position="24"/>
    </location>
</feature>
<feature type="chain" id="PRO_5046641688" evidence="2">
    <location>
        <begin position="25"/>
        <end position="666"/>
    </location>
</feature>
<feature type="domain" description="Peptidase S9 prolyl oligopeptidase catalytic" evidence="3">
    <location>
        <begin position="453"/>
        <end position="660"/>
    </location>
</feature>
<evidence type="ECO:0000259" key="3">
    <source>
        <dbReference type="Pfam" id="PF00326"/>
    </source>
</evidence>
<dbReference type="PANTHER" id="PTHR42776">
    <property type="entry name" value="SERINE PEPTIDASE S9 FAMILY MEMBER"/>
    <property type="match status" value="1"/>
</dbReference>
<evidence type="ECO:0000256" key="2">
    <source>
        <dbReference type="SAM" id="SignalP"/>
    </source>
</evidence>
<dbReference type="SUPFAM" id="SSF50993">
    <property type="entry name" value="Peptidase/esterase 'gauge' domain"/>
    <property type="match status" value="1"/>
</dbReference>
<organism evidence="4 5">
    <name type="scientific">Qipengyuania psychrotolerans</name>
    <dbReference type="NCBI Taxonomy" id="2867238"/>
    <lineage>
        <taxon>Bacteria</taxon>
        <taxon>Pseudomonadati</taxon>
        <taxon>Pseudomonadota</taxon>
        <taxon>Alphaproteobacteria</taxon>
        <taxon>Sphingomonadales</taxon>
        <taxon>Erythrobacteraceae</taxon>
        <taxon>Qipengyuania</taxon>
    </lineage>
</organism>
<dbReference type="EMBL" id="CP081297">
    <property type="protein sequence ID" value="QZD87933.1"/>
    <property type="molecule type" value="Genomic_DNA"/>
</dbReference>
<reference evidence="4 5" key="1">
    <citation type="submission" date="2021-08" db="EMBL/GenBank/DDBJ databases">
        <title>Comparative Genomics Analysis of the Genus Qipengyuania Reveals Extensive Genetic Diversity and Metabolic Versatility, Including the Description of Fifteen Novel Species.</title>
        <authorList>
            <person name="Liu Y."/>
        </authorList>
    </citation>
    <scope>NUCLEOTIDE SEQUENCE [LARGE SCALE GENOMIC DNA]</scope>
    <source>
        <strain evidence="4 5">1XM2-8</strain>
    </source>
</reference>
<accession>A0ABX8ZL61</accession>
<keyword evidence="2" id="KW-0732">Signal</keyword>
<dbReference type="Pfam" id="PF00326">
    <property type="entry name" value="Peptidase_S9"/>
    <property type="match status" value="1"/>
</dbReference>